<evidence type="ECO:0000313" key="4">
    <source>
        <dbReference type="Proteomes" id="UP000645555"/>
    </source>
</evidence>
<dbReference type="EMBL" id="BMWD01000042">
    <property type="protein sequence ID" value="GGX94809.1"/>
    <property type="molecule type" value="Genomic_DNA"/>
</dbReference>
<evidence type="ECO:0000256" key="1">
    <source>
        <dbReference type="SAM" id="MobiDB-lite"/>
    </source>
</evidence>
<reference evidence="3" key="2">
    <citation type="submission" date="2020-09" db="EMBL/GenBank/DDBJ databases">
        <authorList>
            <person name="Sun Q."/>
            <person name="Ohkuma M."/>
        </authorList>
    </citation>
    <scope>NUCLEOTIDE SEQUENCE</scope>
    <source>
        <strain evidence="3">JCM 4956</strain>
    </source>
</reference>
<sequence>MSRPSLLRRAAAATLGTSRTRTRAPALTAAVELSLARRAAAAVIGIRSYQPAGQPAAARPASNSATAARAWIVDRPIDRTRPSTGMAPSAQPEKGTATAHRPPHPNGPSGPGLPTQAAVAIGPASLVVIGGSGTRVHQIRRRPQHALALAAIAATIAIAFTAFGYQLRPIVQPSRSVGSMPVVSGDVPEAYLGSWTATLANTEGENTRSLVIKQGSIGDDVLILVADGPTGENTYHCVFSAALTAAPSSGTRLELGPSTLTSGTPAASCSPGTASTLTLKDDGTLHRSLGGQTVAYTRTP</sequence>
<proteinExistence type="predicted"/>
<evidence type="ECO:0000313" key="3">
    <source>
        <dbReference type="EMBL" id="GGX94809.1"/>
    </source>
</evidence>
<keyword evidence="2" id="KW-1133">Transmembrane helix</keyword>
<keyword evidence="2" id="KW-0812">Transmembrane</keyword>
<evidence type="ECO:0000256" key="2">
    <source>
        <dbReference type="SAM" id="Phobius"/>
    </source>
</evidence>
<dbReference type="Proteomes" id="UP000645555">
    <property type="component" value="Unassembled WGS sequence"/>
</dbReference>
<evidence type="ECO:0008006" key="5">
    <source>
        <dbReference type="Google" id="ProtNLM"/>
    </source>
</evidence>
<accession>A0A918NTS1</accession>
<organism evidence="3 4">
    <name type="scientific">Streptomyces fructofermentans</name>
    <dbReference type="NCBI Taxonomy" id="152141"/>
    <lineage>
        <taxon>Bacteria</taxon>
        <taxon>Bacillati</taxon>
        <taxon>Actinomycetota</taxon>
        <taxon>Actinomycetes</taxon>
        <taxon>Kitasatosporales</taxon>
        <taxon>Streptomycetaceae</taxon>
        <taxon>Streptomyces</taxon>
    </lineage>
</organism>
<dbReference type="AlphaFoldDB" id="A0A918NTS1"/>
<keyword evidence="4" id="KW-1185">Reference proteome</keyword>
<name>A0A918NTS1_9ACTN</name>
<gene>
    <name evidence="3" type="ORF">GCM10010515_71850</name>
</gene>
<feature type="region of interest" description="Disordered" evidence="1">
    <location>
        <begin position="79"/>
        <end position="113"/>
    </location>
</feature>
<comment type="caution">
    <text evidence="3">The sequence shown here is derived from an EMBL/GenBank/DDBJ whole genome shotgun (WGS) entry which is preliminary data.</text>
</comment>
<protein>
    <recommendedName>
        <fullName evidence="5">Serine/threonine protein kinase</fullName>
    </recommendedName>
</protein>
<reference evidence="3" key="1">
    <citation type="journal article" date="2014" name="Int. J. Syst. Evol. Microbiol.">
        <title>Complete genome sequence of Corynebacterium casei LMG S-19264T (=DSM 44701T), isolated from a smear-ripened cheese.</title>
        <authorList>
            <consortium name="US DOE Joint Genome Institute (JGI-PGF)"/>
            <person name="Walter F."/>
            <person name="Albersmeier A."/>
            <person name="Kalinowski J."/>
            <person name="Ruckert C."/>
        </authorList>
    </citation>
    <scope>NUCLEOTIDE SEQUENCE</scope>
    <source>
        <strain evidence="3">JCM 4956</strain>
    </source>
</reference>
<feature type="transmembrane region" description="Helical" evidence="2">
    <location>
        <begin position="146"/>
        <end position="165"/>
    </location>
</feature>
<keyword evidence="2" id="KW-0472">Membrane</keyword>